<dbReference type="InterPro" id="IPR020581">
    <property type="entry name" value="GDC_P"/>
</dbReference>
<dbReference type="NCBIfam" id="TIGR00461">
    <property type="entry name" value="gcvP"/>
    <property type="match status" value="1"/>
</dbReference>
<dbReference type="GO" id="GO:0005960">
    <property type="term" value="C:glycine cleavage complex"/>
    <property type="evidence" value="ECO:0007669"/>
    <property type="project" value="TreeGrafter"/>
</dbReference>
<sequence>MMMLIKGSNFQKHVSILRKAFLSTAVAKDIHAVEDARAEIKALSTRKSKPLAALDTFESRHMGPSESDQKKMLQALGLSSLEHLVSMTVPEHIRLEKSLDLGFDAYSETEALSKLREIMNKNSVCKSFIGQGYHETKTPGVILRNVLENPGWYTAYTPYQAEISQGRLEMLLNFQTLVTELTRLPVANASLLDEATACAEAMSMCVALSKNSKKAAESSPRFIADVNCHPQTLSVLKTRCEAVGVELCIEDVGSFTEFDSTTVGVLWQYPDTLGKVRKDSAEISAKVKAAGALSVIAADPLALTLLKSPGELGADIAVGSMQRFGVPLGFGGPHAAYMATTEKFARRMPGRIIGETVEANDRKGRALRMAMQTREQHIRRDKATSNICTAQALLANMAAAYAVYHGAEGLRAIAKRCHTLAQVAALALSVKYPDTSCNPDFDTITIAGLDSAKVQEKASALGCNVRVLDATSVALSFGETVTTEDLATVLQAFDVTASYDTLETMAASVSSETNSNLMRSDPILQHPVFNQHRSETQMLRYLRYLESRDLSLNHSMISLGSCTMKLNATSEMIPVTWPEVCQMHPFAPIEQTRGYVEMIADLSKDLATLTGFDAVSVQPNSGASGEYAGLLAIREYQKSIGEGHRDICLIPVSAHGTNPASAVMAGLKVVTVQSDVDGNVDLDDFAAKAKKYADRLSAIMITYPSTYGVFEEGVMDICTIAHENGGQVYMDGANLNAQCGLTSPGKCGADVCHLNMHKTFCIPHGGGGPGVGAIGVRSHLAPYLPSHEVVKPFDHSGKPVAAAPFGSAAILPISWMYIKMLGADGLARASAIAILNANYLAKRLEHAYTILFRGKHGKCAHEFIVDLRPFKRSAGVSEEDVAKRLQDYGFHSPTMSWPVPGTLMIEPTESEDLNELDRFADAMLAIRDEIKAIEQGEIDYADSPLKHAPHTLLDISSQNWNRKYSRETAVTPLPYVRANKFWPTVGRVDNVHGDRNLICTCAPVEEYAASDI</sequence>
<dbReference type="SUPFAM" id="SSF53383">
    <property type="entry name" value="PLP-dependent transferases"/>
    <property type="match status" value="2"/>
</dbReference>
<dbReference type="InterPro" id="IPR049316">
    <property type="entry name" value="GDC-P_C"/>
</dbReference>
<feature type="domain" description="Glycine cleavage system P-protein N-terminal" evidence="8">
    <location>
        <begin position="60"/>
        <end position="493"/>
    </location>
</feature>
<dbReference type="InterPro" id="IPR003437">
    <property type="entry name" value="GcvP"/>
</dbReference>
<dbReference type="AlphaFoldDB" id="A0A7S3NDX7"/>
<keyword evidence="7" id="KW-0496">Mitochondrion</keyword>
<evidence type="ECO:0000259" key="8">
    <source>
        <dbReference type="Pfam" id="PF02347"/>
    </source>
</evidence>
<dbReference type="GO" id="GO:0016594">
    <property type="term" value="F:glycine binding"/>
    <property type="evidence" value="ECO:0007669"/>
    <property type="project" value="TreeGrafter"/>
</dbReference>
<dbReference type="Gene3D" id="3.40.640.10">
    <property type="entry name" value="Type I PLP-dependent aspartate aminotransferase-like (Major domain)"/>
    <property type="match status" value="2"/>
</dbReference>
<dbReference type="InterPro" id="IPR015421">
    <property type="entry name" value="PyrdxlP-dep_Trfase_major"/>
</dbReference>
<dbReference type="GO" id="GO:0005739">
    <property type="term" value="C:mitochondrion"/>
    <property type="evidence" value="ECO:0007669"/>
    <property type="project" value="UniProtKB-SubCell"/>
</dbReference>
<dbReference type="CDD" id="cd00613">
    <property type="entry name" value="GDC-P"/>
    <property type="match status" value="2"/>
</dbReference>
<dbReference type="HAMAP" id="MF_00711">
    <property type="entry name" value="GcvP"/>
    <property type="match status" value="1"/>
</dbReference>
<keyword evidence="7" id="KW-0809">Transit peptide</keyword>
<feature type="domain" description="Glycine cleavage system P-protein N-terminal" evidence="8">
    <location>
        <begin position="529"/>
        <end position="799"/>
    </location>
</feature>
<dbReference type="EMBL" id="HBIJ01002323">
    <property type="protein sequence ID" value="CAE0360871.1"/>
    <property type="molecule type" value="Transcribed_RNA"/>
</dbReference>
<dbReference type="InterPro" id="IPR049315">
    <property type="entry name" value="GDC-P_N"/>
</dbReference>
<evidence type="ECO:0000256" key="5">
    <source>
        <dbReference type="ARBA" id="ARBA00049026"/>
    </source>
</evidence>
<dbReference type="FunFam" id="3.90.1150.10:FF:000007">
    <property type="entry name" value="Glycine dehydrogenase (decarboxylating), mitochondrial"/>
    <property type="match status" value="1"/>
</dbReference>
<dbReference type="InterPro" id="IPR015422">
    <property type="entry name" value="PyrdxlP-dep_Trfase_small"/>
</dbReference>
<dbReference type="Gene3D" id="3.90.1150.10">
    <property type="entry name" value="Aspartate Aminotransferase, domain 1"/>
    <property type="match status" value="2"/>
</dbReference>
<keyword evidence="3 6" id="KW-0663">Pyridoxal phosphate</keyword>
<comment type="subunit">
    <text evidence="7">The glycine cleavage system is composed of four proteins: P, T, L and H.</text>
</comment>
<organism evidence="10">
    <name type="scientific">Aureoumbra lagunensis</name>
    <dbReference type="NCBI Taxonomy" id="44058"/>
    <lineage>
        <taxon>Eukaryota</taxon>
        <taxon>Sar</taxon>
        <taxon>Stramenopiles</taxon>
        <taxon>Ochrophyta</taxon>
        <taxon>Pelagophyceae</taxon>
        <taxon>Pelagomonadales</taxon>
        <taxon>Aureoumbra</taxon>
    </lineage>
</organism>
<keyword evidence="4 7" id="KW-0560">Oxidoreductase</keyword>
<evidence type="ECO:0000259" key="9">
    <source>
        <dbReference type="Pfam" id="PF21478"/>
    </source>
</evidence>
<dbReference type="PANTHER" id="PTHR11773">
    <property type="entry name" value="GLYCINE DEHYDROGENASE, DECARBOXYLATING"/>
    <property type="match status" value="1"/>
</dbReference>
<dbReference type="Pfam" id="PF02347">
    <property type="entry name" value="GDC-P"/>
    <property type="match status" value="2"/>
</dbReference>
<evidence type="ECO:0000256" key="6">
    <source>
        <dbReference type="PIRSR" id="PIRSR603437-50"/>
    </source>
</evidence>
<evidence type="ECO:0000256" key="1">
    <source>
        <dbReference type="ARBA" id="ARBA00001933"/>
    </source>
</evidence>
<dbReference type="GO" id="GO:0019464">
    <property type="term" value="P:glycine decarboxylation via glycine cleavage system"/>
    <property type="evidence" value="ECO:0007669"/>
    <property type="project" value="TreeGrafter"/>
</dbReference>
<evidence type="ECO:0000256" key="4">
    <source>
        <dbReference type="ARBA" id="ARBA00023002"/>
    </source>
</evidence>
<feature type="domain" description="Glycine dehydrogenase C-terminal" evidence="9">
    <location>
        <begin position="829"/>
        <end position="950"/>
    </location>
</feature>
<gene>
    <name evidence="10" type="ORF">ALAG00032_LOCUS1602</name>
</gene>
<dbReference type="InterPro" id="IPR015424">
    <property type="entry name" value="PyrdxlP-dep_Trfase"/>
</dbReference>
<comment type="catalytic activity">
    <reaction evidence="5 7">
        <text>N(6)-[(R)-lipoyl]-L-lysyl-[glycine-cleavage complex H protein] + glycine + H(+) = N(6)-[(R)-S(8)-aminomethyldihydrolipoyl]-L-lysyl-[glycine-cleavage complex H protein] + CO2</text>
        <dbReference type="Rhea" id="RHEA:24304"/>
        <dbReference type="Rhea" id="RHEA-COMP:10494"/>
        <dbReference type="Rhea" id="RHEA-COMP:10495"/>
        <dbReference type="ChEBI" id="CHEBI:15378"/>
        <dbReference type="ChEBI" id="CHEBI:16526"/>
        <dbReference type="ChEBI" id="CHEBI:57305"/>
        <dbReference type="ChEBI" id="CHEBI:83099"/>
        <dbReference type="ChEBI" id="CHEBI:83143"/>
        <dbReference type="EC" id="1.4.4.2"/>
    </reaction>
</comment>
<comment type="function">
    <text evidence="7">The glycine cleavage system catalyzes the degradation of glycine.</text>
</comment>
<comment type="similarity">
    <text evidence="2 7">Belongs to the GcvP family.</text>
</comment>
<evidence type="ECO:0000256" key="3">
    <source>
        <dbReference type="ARBA" id="ARBA00022898"/>
    </source>
</evidence>
<proteinExistence type="inferred from homology"/>
<evidence type="ECO:0000313" key="10">
    <source>
        <dbReference type="EMBL" id="CAE0360871.1"/>
    </source>
</evidence>
<protein>
    <recommendedName>
        <fullName evidence="7">Glycine cleavage system P protein</fullName>
        <ecNumber evidence="7">1.4.4.2</ecNumber>
    </recommendedName>
</protein>
<name>A0A7S3NDX7_9STRA</name>
<evidence type="ECO:0000256" key="7">
    <source>
        <dbReference type="RuleBase" id="RU364056"/>
    </source>
</evidence>
<dbReference type="GO" id="GO:0030170">
    <property type="term" value="F:pyridoxal phosphate binding"/>
    <property type="evidence" value="ECO:0007669"/>
    <property type="project" value="TreeGrafter"/>
</dbReference>
<comment type="subcellular location">
    <subcellularLocation>
        <location evidence="7">Mitochondrion</location>
    </subcellularLocation>
</comment>
<dbReference type="FunFam" id="3.40.640.10:FF:000007">
    <property type="entry name" value="glycine dehydrogenase (Decarboxylating), mitochondrial"/>
    <property type="match status" value="1"/>
</dbReference>
<dbReference type="EC" id="1.4.4.2" evidence="7"/>
<evidence type="ECO:0000256" key="2">
    <source>
        <dbReference type="ARBA" id="ARBA00010756"/>
    </source>
</evidence>
<accession>A0A7S3NDX7</accession>
<dbReference type="GO" id="GO:0004375">
    <property type="term" value="F:glycine dehydrogenase (decarboxylating) activity"/>
    <property type="evidence" value="ECO:0007669"/>
    <property type="project" value="UniProtKB-UniRule"/>
</dbReference>
<reference evidence="10" key="1">
    <citation type="submission" date="2021-01" db="EMBL/GenBank/DDBJ databases">
        <authorList>
            <person name="Corre E."/>
            <person name="Pelletier E."/>
            <person name="Niang G."/>
            <person name="Scheremetjew M."/>
            <person name="Finn R."/>
            <person name="Kale V."/>
            <person name="Holt S."/>
            <person name="Cochrane G."/>
            <person name="Meng A."/>
            <person name="Brown T."/>
            <person name="Cohen L."/>
        </authorList>
    </citation>
    <scope>NUCLEOTIDE SEQUENCE</scope>
    <source>
        <strain evidence="10">CCMP1510</strain>
    </source>
</reference>
<feature type="modified residue" description="N6-(pyridoxal phosphate)lysine" evidence="6">
    <location>
        <position position="758"/>
    </location>
</feature>
<dbReference type="Pfam" id="PF21478">
    <property type="entry name" value="GcvP2_C"/>
    <property type="match status" value="1"/>
</dbReference>
<comment type="cofactor">
    <cofactor evidence="1 6 7">
        <name>pyridoxal 5'-phosphate</name>
        <dbReference type="ChEBI" id="CHEBI:597326"/>
    </cofactor>
</comment>
<dbReference type="PANTHER" id="PTHR11773:SF1">
    <property type="entry name" value="GLYCINE DEHYDROGENASE (DECARBOXYLATING), MITOCHONDRIAL"/>
    <property type="match status" value="1"/>
</dbReference>